<dbReference type="InterPro" id="IPR046214">
    <property type="entry name" value="DUF6247"/>
</dbReference>
<proteinExistence type="predicted"/>
<dbReference type="Pfam" id="PF19760">
    <property type="entry name" value="DUF6247"/>
    <property type="match status" value="1"/>
</dbReference>
<organism evidence="1 2">
    <name type="scientific">Tsukamurella soli</name>
    <dbReference type="NCBI Taxonomy" id="644556"/>
    <lineage>
        <taxon>Bacteria</taxon>
        <taxon>Bacillati</taxon>
        <taxon>Actinomycetota</taxon>
        <taxon>Actinomycetes</taxon>
        <taxon>Mycobacteriales</taxon>
        <taxon>Tsukamurellaceae</taxon>
        <taxon>Tsukamurella</taxon>
    </lineage>
</organism>
<reference evidence="2" key="1">
    <citation type="journal article" date="2019" name="Int. J. Syst. Evol. Microbiol.">
        <title>The Global Catalogue of Microorganisms (GCM) 10K type strain sequencing project: providing services to taxonomists for standard genome sequencing and annotation.</title>
        <authorList>
            <consortium name="The Broad Institute Genomics Platform"/>
            <consortium name="The Broad Institute Genome Sequencing Center for Infectious Disease"/>
            <person name="Wu L."/>
            <person name="Ma J."/>
        </authorList>
    </citation>
    <scope>NUCLEOTIDE SEQUENCE [LARGE SCALE GENOMIC DNA]</scope>
    <source>
        <strain evidence="2">JCM 17688</strain>
    </source>
</reference>
<dbReference type="EMBL" id="BAABFR010000008">
    <property type="protein sequence ID" value="GAA4385914.1"/>
    <property type="molecule type" value="Genomic_DNA"/>
</dbReference>
<protein>
    <submittedName>
        <fullName evidence="1">Uncharacterized protein</fullName>
    </submittedName>
</protein>
<dbReference type="Proteomes" id="UP001500635">
    <property type="component" value="Unassembled WGS sequence"/>
</dbReference>
<evidence type="ECO:0000313" key="1">
    <source>
        <dbReference type="EMBL" id="GAA4385914.1"/>
    </source>
</evidence>
<dbReference type="RefSeq" id="WP_344991279.1">
    <property type="nucleotide sequence ID" value="NZ_BAABFR010000008.1"/>
</dbReference>
<sequence length="343" mass="37655">MSDEAGEQDREWTQYLSAEERDEMDAAFAAAAPGERADLIRSWRGTAEAYAAGMPRGDGANLHQYADDEMPVVPRPDDADRQILRELLARVLTSPTVRRNFSRSRERGTDTLRPILVHDDDGWVAALPSVPVAAAGATREEAAIEMVSALRAYAVRWHAELQQRPGHERHSELVAFIDESGDDMLRDWTLGDDSAYLLRSPRNAARLRAALALPGLLGTADGADVDFEPERLGLTARTADLNEDVDAQPTQPTKAARDLERTGPSIRAVLADVAPDDLPEFEAEFRTALAEADDDFDLSRVDAVINRWWGRAHLRLHPPTDAEQAAVARVETGDDSGIHTPGD</sequence>
<name>A0ABP8J6H2_9ACTN</name>
<gene>
    <name evidence="1" type="ORF">GCM10023147_08340</name>
</gene>
<comment type="caution">
    <text evidence="1">The sequence shown here is derived from an EMBL/GenBank/DDBJ whole genome shotgun (WGS) entry which is preliminary data.</text>
</comment>
<evidence type="ECO:0000313" key="2">
    <source>
        <dbReference type="Proteomes" id="UP001500635"/>
    </source>
</evidence>
<keyword evidence="2" id="KW-1185">Reference proteome</keyword>
<accession>A0ABP8J6H2</accession>